<protein>
    <submittedName>
        <fullName evidence="1">Uncharacterized protein</fullName>
    </submittedName>
</protein>
<dbReference type="AlphaFoldDB" id="A0A9D4FQH2"/>
<gene>
    <name evidence="1" type="ORF">DPMN_156795</name>
</gene>
<proteinExistence type="predicted"/>
<organism evidence="1 2">
    <name type="scientific">Dreissena polymorpha</name>
    <name type="common">Zebra mussel</name>
    <name type="synonym">Mytilus polymorpha</name>
    <dbReference type="NCBI Taxonomy" id="45954"/>
    <lineage>
        <taxon>Eukaryota</taxon>
        <taxon>Metazoa</taxon>
        <taxon>Spiralia</taxon>
        <taxon>Lophotrochozoa</taxon>
        <taxon>Mollusca</taxon>
        <taxon>Bivalvia</taxon>
        <taxon>Autobranchia</taxon>
        <taxon>Heteroconchia</taxon>
        <taxon>Euheterodonta</taxon>
        <taxon>Imparidentia</taxon>
        <taxon>Neoheterodontei</taxon>
        <taxon>Myida</taxon>
        <taxon>Dreissenoidea</taxon>
        <taxon>Dreissenidae</taxon>
        <taxon>Dreissena</taxon>
    </lineage>
</organism>
<evidence type="ECO:0000313" key="1">
    <source>
        <dbReference type="EMBL" id="KAH3803095.1"/>
    </source>
</evidence>
<name>A0A9D4FQH2_DREPO</name>
<dbReference type="Proteomes" id="UP000828390">
    <property type="component" value="Unassembled WGS sequence"/>
</dbReference>
<reference evidence="1" key="1">
    <citation type="journal article" date="2019" name="bioRxiv">
        <title>The Genome of the Zebra Mussel, Dreissena polymorpha: A Resource for Invasive Species Research.</title>
        <authorList>
            <person name="McCartney M.A."/>
            <person name="Auch B."/>
            <person name="Kono T."/>
            <person name="Mallez S."/>
            <person name="Zhang Y."/>
            <person name="Obille A."/>
            <person name="Becker A."/>
            <person name="Abrahante J.E."/>
            <person name="Garbe J."/>
            <person name="Badalamenti J.P."/>
            <person name="Herman A."/>
            <person name="Mangelson H."/>
            <person name="Liachko I."/>
            <person name="Sullivan S."/>
            <person name="Sone E.D."/>
            <person name="Koren S."/>
            <person name="Silverstein K.A.T."/>
            <person name="Beckman K.B."/>
            <person name="Gohl D.M."/>
        </authorList>
    </citation>
    <scope>NUCLEOTIDE SEQUENCE</scope>
    <source>
        <strain evidence="1">Duluth1</strain>
        <tissue evidence="1">Whole animal</tissue>
    </source>
</reference>
<evidence type="ECO:0000313" key="2">
    <source>
        <dbReference type="Proteomes" id="UP000828390"/>
    </source>
</evidence>
<reference evidence="1" key="2">
    <citation type="submission" date="2020-11" db="EMBL/GenBank/DDBJ databases">
        <authorList>
            <person name="McCartney M.A."/>
            <person name="Auch B."/>
            <person name="Kono T."/>
            <person name="Mallez S."/>
            <person name="Becker A."/>
            <person name="Gohl D.M."/>
            <person name="Silverstein K.A.T."/>
            <person name="Koren S."/>
            <person name="Bechman K.B."/>
            <person name="Herman A."/>
            <person name="Abrahante J.E."/>
            <person name="Garbe J."/>
        </authorList>
    </citation>
    <scope>NUCLEOTIDE SEQUENCE</scope>
    <source>
        <strain evidence="1">Duluth1</strain>
        <tissue evidence="1">Whole animal</tissue>
    </source>
</reference>
<dbReference type="EMBL" id="JAIWYP010000007">
    <property type="protein sequence ID" value="KAH3803095.1"/>
    <property type="molecule type" value="Genomic_DNA"/>
</dbReference>
<sequence>MLQSASSLPFPVLPHGSWSTSLSLHRYFRFRYSHPAAGPPHQSRGEWCETSLDDTGPDETWTRPNRKCCQKLRGLAWA</sequence>
<accession>A0A9D4FQH2</accession>
<comment type="caution">
    <text evidence="1">The sequence shown here is derived from an EMBL/GenBank/DDBJ whole genome shotgun (WGS) entry which is preliminary data.</text>
</comment>
<keyword evidence="2" id="KW-1185">Reference proteome</keyword>